<dbReference type="EC" id="3.1.21.10" evidence="13 14"/>
<evidence type="ECO:0000256" key="5">
    <source>
        <dbReference type="ARBA" id="ARBA00022759"/>
    </source>
</evidence>
<keyword evidence="4 13" id="KW-0479">Metal-binding</keyword>
<evidence type="ECO:0000256" key="10">
    <source>
        <dbReference type="ARBA" id="ARBA00023172"/>
    </source>
</evidence>
<dbReference type="Proteomes" id="UP000317243">
    <property type="component" value="Unassembled WGS sequence"/>
</dbReference>
<comment type="subunit">
    <text evidence="13">Homodimer which binds Holliday junction (HJ) DNA. The HJ becomes 2-fold symmetrical on binding to RuvC with unstacked arms; it has a different conformation from HJ DNA in complex with RuvA. In the full resolvosome a probable DNA-RuvA(4)-RuvB(12)-RuvC(2) complex forms which resolves the HJ.</text>
</comment>
<name>A0A5C5X8X4_9PLAN</name>
<dbReference type="GO" id="GO:0006310">
    <property type="term" value="P:DNA recombination"/>
    <property type="evidence" value="ECO:0007669"/>
    <property type="project" value="UniProtKB-UniRule"/>
</dbReference>
<comment type="similarity">
    <text evidence="1 13">Belongs to the RuvC family.</text>
</comment>
<evidence type="ECO:0000313" key="15">
    <source>
        <dbReference type="EMBL" id="TWT58821.1"/>
    </source>
</evidence>
<comment type="subcellular location">
    <subcellularLocation>
        <location evidence="13">Cytoplasm</location>
    </subcellularLocation>
</comment>
<feature type="binding site" evidence="13">
    <location>
        <position position="155"/>
    </location>
    <ligand>
        <name>Mg(2+)</name>
        <dbReference type="ChEBI" id="CHEBI:18420"/>
        <label>1</label>
    </ligand>
</feature>
<protein>
    <recommendedName>
        <fullName evidence="13 14">Crossover junction endodeoxyribonuclease RuvC</fullName>
        <ecNumber evidence="13 14">3.1.21.10</ecNumber>
    </recommendedName>
    <alternativeName>
        <fullName evidence="13">Holliday junction nuclease RuvC</fullName>
    </alternativeName>
    <alternativeName>
        <fullName evidence="13">Holliday junction resolvase RuvC</fullName>
    </alternativeName>
</protein>
<dbReference type="GO" id="GO:0006281">
    <property type="term" value="P:DNA repair"/>
    <property type="evidence" value="ECO:0007669"/>
    <property type="project" value="UniProtKB-UniRule"/>
</dbReference>
<keyword evidence="6 13" id="KW-0227">DNA damage</keyword>
<dbReference type="GO" id="GO:0048476">
    <property type="term" value="C:Holliday junction resolvase complex"/>
    <property type="evidence" value="ECO:0007669"/>
    <property type="project" value="UniProtKB-UniRule"/>
</dbReference>
<reference evidence="15 16" key="1">
    <citation type="submission" date="2019-02" db="EMBL/GenBank/DDBJ databases">
        <title>Deep-cultivation of Planctomycetes and their phenomic and genomic characterization uncovers novel biology.</title>
        <authorList>
            <person name="Wiegand S."/>
            <person name="Jogler M."/>
            <person name="Boedeker C."/>
            <person name="Pinto D."/>
            <person name="Vollmers J."/>
            <person name="Rivas-Marin E."/>
            <person name="Kohn T."/>
            <person name="Peeters S.H."/>
            <person name="Heuer A."/>
            <person name="Rast P."/>
            <person name="Oberbeckmann S."/>
            <person name="Bunk B."/>
            <person name="Jeske O."/>
            <person name="Meyerdierks A."/>
            <person name="Storesund J.E."/>
            <person name="Kallscheuer N."/>
            <person name="Luecker S."/>
            <person name="Lage O.M."/>
            <person name="Pohl T."/>
            <person name="Merkel B.J."/>
            <person name="Hornburger P."/>
            <person name="Mueller R.-W."/>
            <person name="Bruemmer F."/>
            <person name="Labrenz M."/>
            <person name="Spormann A.M."/>
            <person name="Op Den Camp H."/>
            <person name="Overmann J."/>
            <person name="Amann R."/>
            <person name="Jetten M.S.M."/>
            <person name="Mascher T."/>
            <person name="Medema M.H."/>
            <person name="Devos D.P."/>
            <person name="Kaster A.-K."/>
            <person name="Ovreas L."/>
            <person name="Rohde M."/>
            <person name="Galperin M.Y."/>
            <person name="Jogler C."/>
        </authorList>
    </citation>
    <scope>NUCLEOTIDE SEQUENCE [LARGE SCALE GENOMIC DNA]</scope>
    <source>
        <strain evidence="15 16">KOR42</strain>
    </source>
</reference>
<evidence type="ECO:0000256" key="11">
    <source>
        <dbReference type="ARBA" id="ARBA00023204"/>
    </source>
</evidence>
<dbReference type="InterPro" id="IPR036397">
    <property type="entry name" value="RNaseH_sf"/>
</dbReference>
<evidence type="ECO:0000256" key="6">
    <source>
        <dbReference type="ARBA" id="ARBA00022763"/>
    </source>
</evidence>
<accession>A0A5C5X8X4</accession>
<evidence type="ECO:0000256" key="12">
    <source>
        <dbReference type="ARBA" id="ARBA00029354"/>
    </source>
</evidence>
<feature type="active site" evidence="13">
    <location>
        <position position="81"/>
    </location>
</feature>
<keyword evidence="8 13" id="KW-0460">Magnesium</keyword>
<dbReference type="Gene3D" id="3.30.420.10">
    <property type="entry name" value="Ribonuclease H-like superfamily/Ribonuclease H"/>
    <property type="match status" value="1"/>
</dbReference>
<comment type="function">
    <text evidence="13">The RuvA-RuvB-RuvC complex processes Holliday junction (HJ) DNA during genetic recombination and DNA repair. Endonuclease that resolves HJ intermediates. Cleaves cruciform DNA by making single-stranded nicks across the HJ at symmetrical positions within the homologous arms, yielding a 5'-phosphate and a 3'-hydroxyl group; requires a central core of homology in the junction. The consensus cleavage sequence is 5'-(A/T)TT(C/G)-3'. Cleavage occurs on the 3'-side of the TT dinucleotide at the point of strand exchange. HJ branch migration catalyzed by RuvA-RuvB allows RuvC to scan DNA until it finds its consensus sequence, where it cleaves and resolves the cruciform DNA.</text>
</comment>
<evidence type="ECO:0000256" key="4">
    <source>
        <dbReference type="ARBA" id="ARBA00022723"/>
    </source>
</evidence>
<evidence type="ECO:0000256" key="3">
    <source>
        <dbReference type="ARBA" id="ARBA00022722"/>
    </source>
</evidence>
<dbReference type="InterPro" id="IPR012337">
    <property type="entry name" value="RNaseH-like_sf"/>
</dbReference>
<evidence type="ECO:0000256" key="2">
    <source>
        <dbReference type="ARBA" id="ARBA00022490"/>
    </source>
</evidence>
<dbReference type="OrthoDB" id="9805499at2"/>
<dbReference type="SUPFAM" id="SSF53098">
    <property type="entry name" value="Ribonuclease H-like"/>
    <property type="match status" value="1"/>
</dbReference>
<organism evidence="15 16">
    <name type="scientific">Thalassoglobus neptunius</name>
    <dbReference type="NCBI Taxonomy" id="1938619"/>
    <lineage>
        <taxon>Bacteria</taxon>
        <taxon>Pseudomonadati</taxon>
        <taxon>Planctomycetota</taxon>
        <taxon>Planctomycetia</taxon>
        <taxon>Planctomycetales</taxon>
        <taxon>Planctomycetaceae</taxon>
        <taxon>Thalassoglobus</taxon>
    </lineage>
</organism>
<feature type="binding site" evidence="13">
    <location>
        <position position="81"/>
    </location>
    <ligand>
        <name>Mg(2+)</name>
        <dbReference type="ChEBI" id="CHEBI:18420"/>
        <label>2</label>
    </ligand>
</feature>
<dbReference type="PROSITE" id="PS01321">
    <property type="entry name" value="RUVC"/>
    <property type="match status" value="1"/>
</dbReference>
<dbReference type="PANTHER" id="PTHR30194:SF3">
    <property type="entry name" value="CROSSOVER JUNCTION ENDODEOXYRIBONUCLEASE RUVC"/>
    <property type="match status" value="1"/>
</dbReference>
<dbReference type="GO" id="GO:0005737">
    <property type="term" value="C:cytoplasm"/>
    <property type="evidence" value="ECO:0007669"/>
    <property type="project" value="UniProtKB-SubCell"/>
</dbReference>
<keyword evidence="10 13" id="KW-0233">DNA recombination</keyword>
<keyword evidence="16" id="KW-1185">Reference proteome</keyword>
<dbReference type="AlphaFoldDB" id="A0A5C5X8X4"/>
<keyword evidence="2 13" id="KW-0963">Cytoplasm</keyword>
<dbReference type="GO" id="GO:0000287">
    <property type="term" value="F:magnesium ion binding"/>
    <property type="evidence" value="ECO:0007669"/>
    <property type="project" value="UniProtKB-UniRule"/>
</dbReference>
<evidence type="ECO:0000256" key="13">
    <source>
        <dbReference type="HAMAP-Rule" id="MF_00034"/>
    </source>
</evidence>
<dbReference type="PRINTS" id="PR00696">
    <property type="entry name" value="RSOLVASERUVC"/>
</dbReference>
<comment type="cofactor">
    <cofactor evidence="13">
        <name>Mg(2+)</name>
        <dbReference type="ChEBI" id="CHEBI:18420"/>
    </cofactor>
    <text evidence="13">Binds 2 Mg(2+) ion per subunit.</text>
</comment>
<dbReference type="GO" id="GO:0008821">
    <property type="term" value="F:crossover junction DNA endonuclease activity"/>
    <property type="evidence" value="ECO:0007669"/>
    <property type="project" value="UniProtKB-UniRule"/>
</dbReference>
<evidence type="ECO:0000313" key="16">
    <source>
        <dbReference type="Proteomes" id="UP000317243"/>
    </source>
</evidence>
<dbReference type="PANTHER" id="PTHR30194">
    <property type="entry name" value="CROSSOVER JUNCTION ENDODEOXYRIBONUCLEASE RUVC"/>
    <property type="match status" value="1"/>
</dbReference>
<evidence type="ECO:0000256" key="7">
    <source>
        <dbReference type="ARBA" id="ARBA00022801"/>
    </source>
</evidence>
<dbReference type="Pfam" id="PF02075">
    <property type="entry name" value="RuvC"/>
    <property type="match status" value="1"/>
</dbReference>
<dbReference type="InterPro" id="IPR020563">
    <property type="entry name" value="X-over_junc_endoDNase_Mg_BS"/>
</dbReference>
<evidence type="ECO:0000256" key="1">
    <source>
        <dbReference type="ARBA" id="ARBA00009518"/>
    </source>
</evidence>
<evidence type="ECO:0000256" key="14">
    <source>
        <dbReference type="NCBIfam" id="TIGR00228"/>
    </source>
</evidence>
<dbReference type="FunFam" id="3.30.420.10:FF:000002">
    <property type="entry name" value="Crossover junction endodeoxyribonuclease RuvC"/>
    <property type="match status" value="1"/>
</dbReference>
<evidence type="ECO:0000256" key="9">
    <source>
        <dbReference type="ARBA" id="ARBA00023125"/>
    </source>
</evidence>
<feature type="binding site" evidence="13">
    <location>
        <position position="21"/>
    </location>
    <ligand>
        <name>Mg(2+)</name>
        <dbReference type="ChEBI" id="CHEBI:18420"/>
        <label>1</label>
    </ligand>
</feature>
<gene>
    <name evidence="13 15" type="primary">ruvC</name>
    <name evidence="15" type="ORF">KOR42_22070</name>
</gene>
<feature type="active site" evidence="13">
    <location>
        <position position="21"/>
    </location>
</feature>
<dbReference type="NCBIfam" id="TIGR00228">
    <property type="entry name" value="ruvC"/>
    <property type="match status" value="1"/>
</dbReference>
<comment type="catalytic activity">
    <reaction evidence="12 13">
        <text>Endonucleolytic cleavage at a junction such as a reciprocal single-stranded crossover between two homologous DNA duplexes (Holliday junction).</text>
        <dbReference type="EC" id="3.1.21.10"/>
    </reaction>
</comment>
<dbReference type="HAMAP" id="MF_00034">
    <property type="entry name" value="RuvC"/>
    <property type="match status" value="1"/>
</dbReference>
<feature type="active site" evidence="13">
    <location>
        <position position="155"/>
    </location>
</feature>
<evidence type="ECO:0000256" key="8">
    <source>
        <dbReference type="ARBA" id="ARBA00022842"/>
    </source>
</evidence>
<keyword evidence="5 13" id="KW-0255">Endonuclease</keyword>
<dbReference type="CDD" id="cd16962">
    <property type="entry name" value="RuvC"/>
    <property type="match status" value="1"/>
</dbReference>
<dbReference type="InterPro" id="IPR002176">
    <property type="entry name" value="X-over_junc_endoDNase_RuvC"/>
</dbReference>
<keyword evidence="9 13" id="KW-0238">DNA-binding</keyword>
<keyword evidence="7 13" id="KW-0378">Hydrolase</keyword>
<comment type="caution">
    <text evidence="15">The sequence shown here is derived from an EMBL/GenBank/DDBJ whole genome shotgun (WGS) entry which is preliminary data.</text>
</comment>
<dbReference type="EMBL" id="SIHI01000001">
    <property type="protein sequence ID" value="TWT58821.1"/>
    <property type="molecule type" value="Genomic_DNA"/>
</dbReference>
<keyword evidence="11 13" id="KW-0234">DNA repair</keyword>
<proteinExistence type="inferred from homology"/>
<dbReference type="GO" id="GO:0003677">
    <property type="term" value="F:DNA binding"/>
    <property type="evidence" value="ECO:0007669"/>
    <property type="project" value="UniProtKB-KW"/>
</dbReference>
<sequence>MAIALGNTTTAAPSQLYLGIDPGLNNTGYALIRRTASRPRLVEGGVIRSTRTKNLAERVFEIGQGLREVLAEFQPDAVAIEQVFSSPKNPKSALLMSHARGAILYAVCEASIGIMHYTPRQIKKLLTGTGTASKEQVQEAIQRELGLKKILEPNDVADASAVALCHYYSARVDLTTDEQCCPVL</sequence>
<keyword evidence="3 13" id="KW-0540">Nuclease</keyword>